<proteinExistence type="predicted"/>
<dbReference type="InterPro" id="IPR052552">
    <property type="entry name" value="YeaO-like"/>
</dbReference>
<dbReference type="AlphaFoldDB" id="A0A3Q8CCJ4"/>
<dbReference type="Pfam" id="PF22752">
    <property type="entry name" value="DUF488-N3i"/>
    <property type="match status" value="1"/>
</dbReference>
<reference evidence="1 2" key="1">
    <citation type="submission" date="2016-11" db="EMBL/GenBank/DDBJ databases">
        <title>Interaction between Lactobacillus species and yeast in water kefir.</title>
        <authorList>
            <person name="Behr J."/>
            <person name="Xu D."/>
            <person name="Vogel R.F."/>
        </authorList>
    </citation>
    <scope>NUCLEOTIDE SEQUENCE [LARGE SCALE GENOMIC DNA]</scope>
    <source>
        <strain evidence="1 2">TMW 1.1827</strain>
    </source>
</reference>
<dbReference type="RefSeq" id="WP_148126930.1">
    <property type="nucleotide sequence ID" value="NZ_CP018180.1"/>
</dbReference>
<dbReference type="PANTHER" id="PTHR36849:SF1">
    <property type="entry name" value="CYTOPLASMIC PROTEIN"/>
    <property type="match status" value="1"/>
</dbReference>
<keyword evidence="2" id="KW-1185">Reference proteome</keyword>
<dbReference type="KEGG" id="lng:BSQ50_08930"/>
<dbReference type="EMBL" id="CP018180">
    <property type="protein sequence ID" value="AUJ32647.1"/>
    <property type="molecule type" value="Genomic_DNA"/>
</dbReference>
<name>A0A3Q8CCJ4_9LACO</name>
<organism evidence="1 2">
    <name type="scientific">Liquorilactobacillus nagelii</name>
    <dbReference type="NCBI Taxonomy" id="82688"/>
    <lineage>
        <taxon>Bacteria</taxon>
        <taxon>Bacillati</taxon>
        <taxon>Bacillota</taxon>
        <taxon>Bacilli</taxon>
        <taxon>Lactobacillales</taxon>
        <taxon>Lactobacillaceae</taxon>
        <taxon>Liquorilactobacillus</taxon>
    </lineage>
</organism>
<dbReference type="PANTHER" id="PTHR36849">
    <property type="entry name" value="CYTOPLASMIC PROTEIN-RELATED"/>
    <property type="match status" value="1"/>
</dbReference>
<gene>
    <name evidence="1" type="ORF">BSQ50_08930</name>
</gene>
<accession>A0A3Q8CCJ4</accession>
<evidence type="ECO:0008006" key="3">
    <source>
        <dbReference type="Google" id="ProtNLM"/>
    </source>
</evidence>
<protein>
    <recommendedName>
        <fullName evidence="3">MarR family transcriptional regulator</fullName>
    </recommendedName>
</protein>
<dbReference type="Proteomes" id="UP000324497">
    <property type="component" value="Chromosome"/>
</dbReference>
<evidence type="ECO:0000313" key="1">
    <source>
        <dbReference type="EMBL" id="AUJ32647.1"/>
    </source>
</evidence>
<evidence type="ECO:0000313" key="2">
    <source>
        <dbReference type="Proteomes" id="UP000324497"/>
    </source>
</evidence>
<sequence>MQIKLVRIYQKTSNFTGYRILVDRLWPRGISKERAHLDQWFKEIGPSKSLRQWFNHDPAKFCEFRDKYLFELKQNPQTTAFIQLVSQQLMQQDVIFLFGAKDLQHNQAVVLKQFVEQRLS</sequence>